<dbReference type="AlphaFoldDB" id="A0A8J3D9G0"/>
<dbReference type="GO" id="GO:0005886">
    <property type="term" value="C:plasma membrane"/>
    <property type="evidence" value="ECO:0007669"/>
    <property type="project" value="UniProtKB-SubCell"/>
</dbReference>
<dbReference type="GO" id="GO:0015628">
    <property type="term" value="P:protein secretion by the type II secretion system"/>
    <property type="evidence" value="ECO:0007669"/>
    <property type="project" value="TreeGrafter"/>
</dbReference>
<dbReference type="InterPro" id="IPR001992">
    <property type="entry name" value="T2SS_GspF/T4SS_PilC_CS"/>
</dbReference>
<comment type="caution">
    <text evidence="13">The sequence shown here is derived from an EMBL/GenBank/DDBJ whole genome shotgun (WGS) entry which is preliminary data.</text>
</comment>
<proteinExistence type="inferred from homology"/>
<organism evidence="13 14">
    <name type="scientific">Cerasicoccus arenae</name>
    <dbReference type="NCBI Taxonomy" id="424488"/>
    <lineage>
        <taxon>Bacteria</taxon>
        <taxon>Pseudomonadati</taxon>
        <taxon>Verrucomicrobiota</taxon>
        <taxon>Opitutia</taxon>
        <taxon>Puniceicoccales</taxon>
        <taxon>Cerasicoccaceae</taxon>
        <taxon>Cerasicoccus</taxon>
    </lineage>
</organism>
<dbReference type="Proteomes" id="UP000642829">
    <property type="component" value="Unassembled WGS sequence"/>
</dbReference>
<accession>A0A8J3D9G0</accession>
<keyword evidence="14" id="KW-1185">Reference proteome</keyword>
<feature type="region of interest" description="Disordered" evidence="10">
    <location>
        <begin position="1"/>
        <end position="23"/>
    </location>
</feature>
<dbReference type="FunFam" id="1.20.81.30:FF:000001">
    <property type="entry name" value="Type II secretion system protein F"/>
    <property type="match status" value="2"/>
</dbReference>
<reference evidence="13" key="1">
    <citation type="journal article" date="2014" name="Int. J. Syst. Evol. Microbiol.">
        <title>Complete genome sequence of Corynebacterium casei LMG S-19264T (=DSM 44701T), isolated from a smear-ripened cheese.</title>
        <authorList>
            <consortium name="US DOE Joint Genome Institute (JGI-PGF)"/>
            <person name="Walter F."/>
            <person name="Albersmeier A."/>
            <person name="Kalinowski J."/>
            <person name="Ruckert C."/>
        </authorList>
    </citation>
    <scope>NUCLEOTIDE SEQUENCE</scope>
    <source>
        <strain evidence="13">KCTC 12870</strain>
    </source>
</reference>
<evidence type="ECO:0000256" key="10">
    <source>
        <dbReference type="SAM" id="MobiDB-lite"/>
    </source>
</evidence>
<evidence type="ECO:0000256" key="6">
    <source>
        <dbReference type="ARBA" id="ARBA00022692"/>
    </source>
</evidence>
<evidence type="ECO:0000313" key="13">
    <source>
        <dbReference type="EMBL" id="GHB91250.1"/>
    </source>
</evidence>
<evidence type="ECO:0000259" key="12">
    <source>
        <dbReference type="Pfam" id="PF00482"/>
    </source>
</evidence>
<dbReference type="PANTHER" id="PTHR30012:SF7">
    <property type="entry name" value="PROTEIN TRANSPORT PROTEIN HOFC HOMOLOG"/>
    <property type="match status" value="1"/>
</dbReference>
<feature type="domain" description="Type II secretion system protein GspF" evidence="12">
    <location>
        <begin position="254"/>
        <end position="376"/>
    </location>
</feature>
<evidence type="ECO:0000256" key="9">
    <source>
        <dbReference type="RuleBase" id="RU003923"/>
    </source>
</evidence>
<dbReference type="EMBL" id="BMXG01000001">
    <property type="protein sequence ID" value="GHB91250.1"/>
    <property type="molecule type" value="Genomic_DNA"/>
</dbReference>
<dbReference type="Gene3D" id="1.20.81.30">
    <property type="entry name" value="Type II secretion system (T2SS), domain F"/>
    <property type="match status" value="2"/>
</dbReference>
<feature type="transmembrane region" description="Helical" evidence="11">
    <location>
        <begin position="357"/>
        <end position="378"/>
    </location>
</feature>
<dbReference type="InterPro" id="IPR003004">
    <property type="entry name" value="GspF/PilC"/>
</dbReference>
<dbReference type="PRINTS" id="PR00812">
    <property type="entry name" value="BCTERIALGSPF"/>
</dbReference>
<keyword evidence="3 9" id="KW-0813">Transport</keyword>
<evidence type="ECO:0000256" key="8">
    <source>
        <dbReference type="ARBA" id="ARBA00023136"/>
    </source>
</evidence>
<keyword evidence="5" id="KW-0997">Cell inner membrane</keyword>
<evidence type="ECO:0000256" key="7">
    <source>
        <dbReference type="ARBA" id="ARBA00022989"/>
    </source>
</evidence>
<evidence type="ECO:0000313" key="14">
    <source>
        <dbReference type="Proteomes" id="UP000642829"/>
    </source>
</evidence>
<keyword evidence="7 11" id="KW-1133">Transmembrane helix</keyword>
<feature type="transmembrane region" description="Helical" evidence="11">
    <location>
        <begin position="155"/>
        <end position="180"/>
    </location>
</feature>
<keyword evidence="4" id="KW-1003">Cell membrane</keyword>
<feature type="transmembrane region" description="Helical" evidence="11">
    <location>
        <begin position="200"/>
        <end position="219"/>
    </location>
</feature>
<dbReference type="PANTHER" id="PTHR30012">
    <property type="entry name" value="GENERAL SECRETION PATHWAY PROTEIN"/>
    <property type="match status" value="1"/>
</dbReference>
<dbReference type="PROSITE" id="PS00874">
    <property type="entry name" value="T2SP_F"/>
    <property type="match status" value="1"/>
</dbReference>
<keyword evidence="8 11" id="KW-0472">Membrane</keyword>
<name>A0A8J3D9G0_9BACT</name>
<reference evidence="13" key="2">
    <citation type="submission" date="2020-09" db="EMBL/GenBank/DDBJ databases">
        <authorList>
            <person name="Sun Q."/>
            <person name="Kim S."/>
        </authorList>
    </citation>
    <scope>NUCLEOTIDE SEQUENCE</scope>
    <source>
        <strain evidence="13">KCTC 12870</strain>
    </source>
</reference>
<dbReference type="InterPro" id="IPR042094">
    <property type="entry name" value="T2SS_GspF_sf"/>
</dbReference>
<dbReference type="RefSeq" id="WP_189511094.1">
    <property type="nucleotide sequence ID" value="NZ_BMXG01000001.1"/>
</dbReference>
<feature type="compositionally biased region" description="Low complexity" evidence="10">
    <location>
        <begin position="1"/>
        <end position="15"/>
    </location>
</feature>
<feature type="domain" description="Type II secretion system protein GspF" evidence="12">
    <location>
        <begin position="51"/>
        <end position="174"/>
    </location>
</feature>
<evidence type="ECO:0000256" key="2">
    <source>
        <dbReference type="ARBA" id="ARBA00005745"/>
    </source>
</evidence>
<protein>
    <submittedName>
        <fullName evidence="13">Type II secretion system protein F</fullName>
    </submittedName>
</protein>
<gene>
    <name evidence="13" type="primary">pilC</name>
    <name evidence="13" type="ORF">GCM10007047_02860</name>
</gene>
<keyword evidence="6 9" id="KW-0812">Transmembrane</keyword>
<evidence type="ECO:0000256" key="5">
    <source>
        <dbReference type="ARBA" id="ARBA00022519"/>
    </source>
</evidence>
<evidence type="ECO:0000256" key="4">
    <source>
        <dbReference type="ARBA" id="ARBA00022475"/>
    </source>
</evidence>
<evidence type="ECO:0000256" key="3">
    <source>
        <dbReference type="ARBA" id="ARBA00022448"/>
    </source>
</evidence>
<dbReference type="Pfam" id="PF00482">
    <property type="entry name" value="T2SSF"/>
    <property type="match status" value="2"/>
</dbReference>
<comment type="similarity">
    <text evidence="2 9">Belongs to the GSP F family.</text>
</comment>
<comment type="subcellular location">
    <subcellularLocation>
        <location evidence="1">Cell inner membrane</location>
        <topology evidence="1">Multi-pass membrane protein</topology>
    </subcellularLocation>
    <subcellularLocation>
        <location evidence="9">Cell membrane</location>
        <topology evidence="9">Multi-pass membrane protein</topology>
    </subcellularLocation>
</comment>
<sequence>MAMLSQSAASSSSAGSKKKVSFAESQRLAKQKAYEKQAHRKKIKLDELAVFTQQISSMLEAGLPLVSALEALQDQTENPVFKIIIRDVRNDIAGGTAFSDAVRKFPRAFPNLFVSMVEAGEASGALADIMAKVAMYFEESLALVKKVKSAMTYPIAVISLAVILVNVLLIFVIPVFAEMFADFGAELPKPTQLLIDISDFMKYNIHWIILGGVALVWTLKRVTATPRGRRSKDVFFSRLPIIGNLSQKVNISRFCRTYAILLRSGVPILRTLEICSSASNNTFIEAACLSFSRHISQGGQLSEVIADTPYFPSMVKHMAKAGEQTGNVDGMMNKIADFYDVEVNNIVESLTSLMEPILICVLGVVIGGIVMAMFLPIFQLSSVVGG</sequence>
<evidence type="ECO:0000256" key="1">
    <source>
        <dbReference type="ARBA" id="ARBA00004429"/>
    </source>
</evidence>
<dbReference type="InterPro" id="IPR018076">
    <property type="entry name" value="T2SS_GspF_dom"/>
</dbReference>
<evidence type="ECO:0000256" key="11">
    <source>
        <dbReference type="SAM" id="Phobius"/>
    </source>
</evidence>